<feature type="non-terminal residue" evidence="1">
    <location>
        <position position="1"/>
    </location>
</feature>
<dbReference type="Proteomes" id="UP000271087">
    <property type="component" value="Unassembled WGS sequence"/>
</dbReference>
<dbReference type="AlphaFoldDB" id="A0A3P7MCX3"/>
<evidence type="ECO:0000313" key="1">
    <source>
        <dbReference type="EMBL" id="VDM97688.1"/>
    </source>
</evidence>
<sequence length="240" mass="27169">KPTQCKAILRVEAGRQLIQVEGREPFLGNYIQLIFSKLHCITSLIVDSTTPLTGAEEIELIYKICQNDTVWYLTHYSNSGGSFTLRSPTYATVFAVITYKPISIIDVDARPCGHINLERTNMTEIYKKCVSVDGRISHKHRKHHNQRFLILEEGTRTKRSISLEQILEFTAENSPYFISRNITIFAEQILKIHAGTIMIFSQNTGIIARGALHLLGHQDNPILLKSPSRAPWLGIILNRG</sequence>
<proteinExistence type="predicted"/>
<dbReference type="EMBL" id="UYRW01009333">
    <property type="protein sequence ID" value="VDM97688.1"/>
    <property type="molecule type" value="Genomic_DNA"/>
</dbReference>
<accession>A0A3P7MCX3</accession>
<dbReference type="OrthoDB" id="5790562at2759"/>
<protein>
    <submittedName>
        <fullName evidence="1">Uncharacterized protein</fullName>
    </submittedName>
</protein>
<reference evidence="1 2" key="1">
    <citation type="submission" date="2018-08" db="EMBL/GenBank/DDBJ databases">
        <authorList>
            <person name="Laetsch R D."/>
            <person name="Stevens L."/>
            <person name="Kumar S."/>
            <person name="Blaxter L. M."/>
        </authorList>
    </citation>
    <scope>NUCLEOTIDE SEQUENCE [LARGE SCALE GENOMIC DNA]</scope>
</reference>
<name>A0A3P7MCX3_ONCOC</name>
<organism evidence="1 2">
    <name type="scientific">Onchocerca ochengi</name>
    <name type="common">Filarial nematode worm</name>
    <dbReference type="NCBI Taxonomy" id="42157"/>
    <lineage>
        <taxon>Eukaryota</taxon>
        <taxon>Metazoa</taxon>
        <taxon>Ecdysozoa</taxon>
        <taxon>Nematoda</taxon>
        <taxon>Chromadorea</taxon>
        <taxon>Rhabditida</taxon>
        <taxon>Spirurina</taxon>
        <taxon>Spiruromorpha</taxon>
        <taxon>Filarioidea</taxon>
        <taxon>Onchocercidae</taxon>
        <taxon>Onchocerca</taxon>
    </lineage>
</organism>
<keyword evidence="2" id="KW-1185">Reference proteome</keyword>
<gene>
    <name evidence="1" type="ORF">NOO_LOCUS11990</name>
</gene>
<evidence type="ECO:0000313" key="2">
    <source>
        <dbReference type="Proteomes" id="UP000271087"/>
    </source>
</evidence>